<dbReference type="Proteomes" id="UP000053789">
    <property type="component" value="Unassembled WGS sequence"/>
</dbReference>
<reference evidence="4" key="1">
    <citation type="submission" date="2015-01" db="EMBL/GenBank/DDBJ databases">
        <title>The Genome Sequence of Cladophialophora bantiana CBS 173.52.</title>
        <authorList>
            <consortium name="The Broad Institute Genomics Platform"/>
            <person name="Cuomo C."/>
            <person name="de Hoog S."/>
            <person name="Gorbushina A."/>
            <person name="Stielow B."/>
            <person name="Teixiera M."/>
            <person name="Abouelleil A."/>
            <person name="Chapman S.B."/>
            <person name="Priest M."/>
            <person name="Young S.K."/>
            <person name="Wortman J."/>
            <person name="Nusbaum C."/>
            <person name="Birren B."/>
        </authorList>
    </citation>
    <scope>NUCLEOTIDE SEQUENCE [LARGE SCALE GENOMIC DNA]</scope>
    <source>
        <strain evidence="4">CBS 173.52</strain>
    </source>
</reference>
<evidence type="ECO:0000256" key="2">
    <source>
        <dbReference type="ARBA" id="ARBA00023043"/>
    </source>
</evidence>
<dbReference type="OrthoDB" id="194358at2759"/>
<dbReference type="VEuPathDB" id="FungiDB:Z519_06117"/>
<name>A0A0D2G4I3_CLAB1</name>
<keyword evidence="1" id="KW-0677">Repeat</keyword>
<evidence type="ECO:0008006" key="6">
    <source>
        <dbReference type="Google" id="ProtNLM"/>
    </source>
</evidence>
<feature type="repeat" description="ANK" evidence="3">
    <location>
        <begin position="294"/>
        <end position="326"/>
    </location>
</feature>
<accession>A0A0D2G4I3</accession>
<evidence type="ECO:0000313" key="4">
    <source>
        <dbReference type="EMBL" id="KIW93512.1"/>
    </source>
</evidence>
<feature type="repeat" description="ANK" evidence="3">
    <location>
        <begin position="238"/>
        <end position="266"/>
    </location>
</feature>
<dbReference type="SUPFAM" id="SSF48403">
    <property type="entry name" value="Ankyrin repeat"/>
    <property type="match status" value="1"/>
</dbReference>
<dbReference type="GeneID" id="27699045"/>
<dbReference type="GO" id="GO:0005737">
    <property type="term" value="C:cytoplasm"/>
    <property type="evidence" value="ECO:0007669"/>
    <property type="project" value="TreeGrafter"/>
</dbReference>
<dbReference type="PROSITE" id="PS50088">
    <property type="entry name" value="ANK_REPEAT"/>
    <property type="match status" value="3"/>
</dbReference>
<protein>
    <recommendedName>
        <fullName evidence="6">Ankyrin</fullName>
    </recommendedName>
</protein>
<dbReference type="HOGENOM" id="CLU_783038_0_0_1"/>
<feature type="repeat" description="ANK" evidence="3">
    <location>
        <begin position="101"/>
        <end position="133"/>
    </location>
</feature>
<dbReference type="Gene3D" id="1.25.40.20">
    <property type="entry name" value="Ankyrin repeat-containing domain"/>
    <property type="match status" value="2"/>
</dbReference>
<dbReference type="PROSITE" id="PS50297">
    <property type="entry name" value="ANK_REP_REGION"/>
    <property type="match status" value="1"/>
</dbReference>
<dbReference type="Pfam" id="PF00023">
    <property type="entry name" value="Ank"/>
    <property type="match status" value="1"/>
</dbReference>
<keyword evidence="5" id="KW-1185">Reference proteome</keyword>
<sequence length="354" mass="38554">MEAWTSYFYKSPLVVAVECAGLNMVKLLVEYGADPNWSALGILETAKRKQVIEESRLWRFHSIDENSQILIDFPIQAAAGLEDPEMTKYLLSKGATMNPVYGTPPLSLAACHGRDAPVDLLIRRGAMVNPAEVEESGLSSLEAAVWSGNEKLVQRITSAGADLDWGSMGRWGGTALHQAPERGFGAIFDLRRAGAKRDCSSVPNHATTILQGFVKHHDYERTLRLLRDGVSPNAKCRDGSSPLTAAILSQDLALMSLLLEWGADANDAYPMPALDEELEFPLPVFDIDDMLTTCSLPPLHWAVAVGNLDAVTCLCNGGADLNKPDISKNQPWGTRGMTALHVAVAPKRKDIVEY</sequence>
<dbReference type="InterPro" id="IPR002110">
    <property type="entry name" value="Ankyrin_rpt"/>
</dbReference>
<dbReference type="RefSeq" id="XP_016620181.1">
    <property type="nucleotide sequence ID" value="XM_016763857.1"/>
</dbReference>
<gene>
    <name evidence="4" type="ORF">Z519_06117</name>
</gene>
<dbReference type="Pfam" id="PF12796">
    <property type="entry name" value="Ank_2"/>
    <property type="match status" value="2"/>
</dbReference>
<proteinExistence type="predicted"/>
<evidence type="ECO:0000313" key="5">
    <source>
        <dbReference type="Proteomes" id="UP000053789"/>
    </source>
</evidence>
<dbReference type="PANTHER" id="PTHR24198:SF165">
    <property type="entry name" value="ANKYRIN REPEAT-CONTAINING PROTEIN-RELATED"/>
    <property type="match status" value="1"/>
</dbReference>
<keyword evidence="2 3" id="KW-0040">ANK repeat</keyword>
<dbReference type="PANTHER" id="PTHR24198">
    <property type="entry name" value="ANKYRIN REPEAT AND PROTEIN KINASE DOMAIN-CONTAINING PROTEIN"/>
    <property type="match status" value="1"/>
</dbReference>
<organism evidence="4 5">
    <name type="scientific">Cladophialophora bantiana (strain ATCC 10958 / CBS 173.52 / CDC B-1940 / NIH 8579)</name>
    <name type="common">Xylohypha bantiana</name>
    <dbReference type="NCBI Taxonomy" id="1442370"/>
    <lineage>
        <taxon>Eukaryota</taxon>
        <taxon>Fungi</taxon>
        <taxon>Dikarya</taxon>
        <taxon>Ascomycota</taxon>
        <taxon>Pezizomycotina</taxon>
        <taxon>Eurotiomycetes</taxon>
        <taxon>Chaetothyriomycetidae</taxon>
        <taxon>Chaetothyriales</taxon>
        <taxon>Herpotrichiellaceae</taxon>
        <taxon>Cladophialophora</taxon>
    </lineage>
</organism>
<dbReference type="EMBL" id="KN846987">
    <property type="protein sequence ID" value="KIW93512.1"/>
    <property type="molecule type" value="Genomic_DNA"/>
</dbReference>
<dbReference type="AlphaFoldDB" id="A0A0D2G4I3"/>
<dbReference type="InterPro" id="IPR036770">
    <property type="entry name" value="Ankyrin_rpt-contain_sf"/>
</dbReference>
<dbReference type="SMART" id="SM00248">
    <property type="entry name" value="ANK"/>
    <property type="match status" value="6"/>
</dbReference>
<evidence type="ECO:0000256" key="1">
    <source>
        <dbReference type="ARBA" id="ARBA00022737"/>
    </source>
</evidence>
<evidence type="ECO:0000256" key="3">
    <source>
        <dbReference type="PROSITE-ProRule" id="PRU00023"/>
    </source>
</evidence>